<dbReference type="AlphaFoldDB" id="U9TDN1"/>
<name>U9TDN1_RHIID</name>
<dbReference type="HOGENOM" id="CLU_2759111_0_0_1"/>
<evidence type="ECO:0000313" key="1">
    <source>
        <dbReference type="EMBL" id="ESA05502.1"/>
    </source>
</evidence>
<organism evidence="1">
    <name type="scientific">Rhizophagus irregularis (strain DAOM 181602 / DAOM 197198 / MUCL 43194)</name>
    <name type="common">Arbuscular mycorrhizal fungus</name>
    <name type="synonym">Glomus intraradices</name>
    <dbReference type="NCBI Taxonomy" id="747089"/>
    <lineage>
        <taxon>Eukaryota</taxon>
        <taxon>Fungi</taxon>
        <taxon>Fungi incertae sedis</taxon>
        <taxon>Mucoromycota</taxon>
        <taxon>Glomeromycotina</taxon>
        <taxon>Glomeromycetes</taxon>
        <taxon>Glomerales</taxon>
        <taxon>Glomeraceae</taxon>
        <taxon>Rhizophagus</taxon>
    </lineage>
</organism>
<protein>
    <submittedName>
        <fullName evidence="1">Uncharacterized protein</fullName>
    </submittedName>
</protein>
<gene>
    <name evidence="1" type="ORF">GLOINDRAFT_35458</name>
</gene>
<proteinExistence type="predicted"/>
<sequence>MNNFTPGNQVPAQVLRFFSQFDNNIIHVTCKMIILQGSFINPASWNDDDYDHDFFFIIQMDSKQYISMLI</sequence>
<reference evidence="1" key="1">
    <citation type="submission" date="2013-07" db="EMBL/GenBank/DDBJ databases">
        <title>The genome of an arbuscular mycorrhizal fungus provides insights into the evolution of the oldest plant symbiosis.</title>
        <authorList>
            <consortium name="DOE Joint Genome Institute"/>
            <person name="Tisserant E."/>
            <person name="Malbreil M."/>
            <person name="Kuo A."/>
            <person name="Kohler A."/>
            <person name="Symeonidi A."/>
            <person name="Balestrini R."/>
            <person name="Charron P."/>
            <person name="Duensing N."/>
            <person name="Frei-dit-Frey N."/>
            <person name="Gianinazzi-Pearson V."/>
            <person name="Gilbert B."/>
            <person name="Handa Y."/>
            <person name="Hijri M."/>
            <person name="Kaul R."/>
            <person name="Kawaguchi M."/>
            <person name="Krajinski F."/>
            <person name="Lammers P."/>
            <person name="Lapierre D."/>
            <person name="Masclaux F.G."/>
            <person name="Murat C."/>
            <person name="Morin E."/>
            <person name="Ndikumana S."/>
            <person name="Pagni M."/>
            <person name="Petitpierre D."/>
            <person name="Requena N."/>
            <person name="Rosikiewicz P."/>
            <person name="Riley R."/>
            <person name="Saito K."/>
            <person name="San Clemente H."/>
            <person name="Shapiro H."/>
            <person name="van Tuinen D."/>
            <person name="Becard G."/>
            <person name="Bonfante P."/>
            <person name="Paszkowski U."/>
            <person name="Shachar-Hill Y."/>
            <person name="Young J.P."/>
            <person name="Sanders I.R."/>
            <person name="Henrissat B."/>
            <person name="Rensing S.A."/>
            <person name="Grigoriev I.V."/>
            <person name="Corradi N."/>
            <person name="Roux C."/>
            <person name="Martin F."/>
        </authorList>
    </citation>
    <scope>NUCLEOTIDE SEQUENCE</scope>
    <source>
        <strain evidence="1">DAOM 197198</strain>
    </source>
</reference>
<dbReference type="EMBL" id="KI292946">
    <property type="protein sequence ID" value="ESA05502.1"/>
    <property type="molecule type" value="Genomic_DNA"/>
</dbReference>
<accession>U9TDN1</accession>